<feature type="transmembrane region" description="Helical" evidence="12">
    <location>
        <begin position="149"/>
        <end position="172"/>
    </location>
</feature>
<comment type="pathway">
    <text evidence="10 12">Porphyrin-containing compound metabolism; heme A biosynthesis; heme A from heme O: step 1/1.</text>
</comment>
<comment type="caution">
    <text evidence="13">The sequence shown here is derived from an EMBL/GenBank/DDBJ whole genome shotgun (WGS) entry which is preliminary data.</text>
</comment>
<comment type="caution">
    <text evidence="12">Lacks conserved residue(s) required for the propagation of feature annotation.</text>
</comment>
<comment type="subunit">
    <text evidence="12">Interacts with CtaB.</text>
</comment>
<dbReference type="PANTHER" id="PTHR23289">
    <property type="entry name" value="CYTOCHROME C OXIDASE ASSEMBLY PROTEIN COX15"/>
    <property type="match status" value="1"/>
</dbReference>
<dbReference type="Proteomes" id="UP001218579">
    <property type="component" value="Unassembled WGS sequence"/>
</dbReference>
<keyword evidence="9 12" id="KW-0472">Membrane</keyword>
<keyword evidence="3 12" id="KW-0812">Transmembrane</keyword>
<evidence type="ECO:0000313" key="13">
    <source>
        <dbReference type="EMBL" id="MDC7674771.1"/>
    </source>
</evidence>
<evidence type="ECO:0000256" key="1">
    <source>
        <dbReference type="ARBA" id="ARBA00001970"/>
    </source>
</evidence>
<comment type="catalytic activity">
    <reaction evidence="11">
        <text>Fe(II)-heme o + 2 A + H2O = Fe(II)-heme a + 2 AH2</text>
        <dbReference type="Rhea" id="RHEA:63388"/>
        <dbReference type="ChEBI" id="CHEBI:13193"/>
        <dbReference type="ChEBI" id="CHEBI:15377"/>
        <dbReference type="ChEBI" id="CHEBI:17499"/>
        <dbReference type="ChEBI" id="CHEBI:60530"/>
        <dbReference type="ChEBI" id="CHEBI:61715"/>
        <dbReference type="EC" id="1.17.99.9"/>
    </reaction>
    <physiologicalReaction direction="left-to-right" evidence="11">
        <dbReference type="Rhea" id="RHEA:63389"/>
    </physiologicalReaction>
</comment>
<proteinExistence type="inferred from homology"/>
<dbReference type="EMBL" id="JAQQKV010000001">
    <property type="protein sequence ID" value="MDC7674771.1"/>
    <property type="molecule type" value="Genomic_DNA"/>
</dbReference>
<evidence type="ECO:0000256" key="4">
    <source>
        <dbReference type="ARBA" id="ARBA00022723"/>
    </source>
</evidence>
<evidence type="ECO:0000256" key="6">
    <source>
        <dbReference type="ARBA" id="ARBA00023002"/>
    </source>
</evidence>
<evidence type="ECO:0000256" key="10">
    <source>
        <dbReference type="ARBA" id="ARBA00044501"/>
    </source>
</evidence>
<name>A0ABT5HFB6_9CAUL</name>
<accession>A0ABT5HFB6</accession>
<feature type="transmembrane region" description="Helical" evidence="12">
    <location>
        <begin position="86"/>
        <end position="104"/>
    </location>
</feature>
<evidence type="ECO:0000256" key="5">
    <source>
        <dbReference type="ARBA" id="ARBA00022989"/>
    </source>
</evidence>
<reference evidence="13 14" key="1">
    <citation type="submission" date="2023-01" db="EMBL/GenBank/DDBJ databases">
        <title>Novel species of the genus Asticcacaulis isolated from rivers.</title>
        <authorList>
            <person name="Lu H."/>
        </authorList>
    </citation>
    <scope>NUCLEOTIDE SEQUENCE [LARGE SCALE GENOMIC DNA]</scope>
    <source>
        <strain evidence="13 14">LKC15W</strain>
    </source>
</reference>
<feature type="transmembrane region" description="Helical" evidence="12">
    <location>
        <begin position="308"/>
        <end position="329"/>
    </location>
</feature>
<feature type="transmembrane region" description="Helical" evidence="12">
    <location>
        <begin position="278"/>
        <end position="302"/>
    </location>
</feature>
<comment type="cofactor">
    <cofactor evidence="1 12">
        <name>heme b</name>
        <dbReference type="ChEBI" id="CHEBI:60344"/>
    </cofactor>
</comment>
<evidence type="ECO:0000256" key="2">
    <source>
        <dbReference type="ARBA" id="ARBA00004141"/>
    </source>
</evidence>
<keyword evidence="12" id="KW-1003">Cell membrane</keyword>
<keyword evidence="4 12" id="KW-0479">Metal-binding</keyword>
<comment type="similarity">
    <text evidence="12">Belongs to the COX15/CtaA family. Type 2 subfamily.</text>
</comment>
<sequence>MAAWLFTVAFLVVAMILVGGATRLTDSGLSITEWKPVTGAVPPLDEAAWQQEFEKYKKIPEYTQLNAHMNLTDFKGIYWWEWIHRFLGRLVGVVFFVPFVVLLLKSEVPGRLIWRCAGLLGLGALQGGIGWWMVSSGLDKRVDVAPERLMIHLGMALLILVLTIWTACEALAGQGRGRGAPQGWRVATSMVFGVIILQCLLGALVAGNDAGTVYNDWPLMNGHIAPFVDWSKGIGFVFFHDQGMVQFMHRIVAYIALIGITVYGIMLAQKCMDDEIRLISTSLATLAWIQGILGVATLVTGAQIGFGLMHQFVAVCLIILATLLMWKVARADRDFRLR</sequence>
<evidence type="ECO:0000256" key="11">
    <source>
        <dbReference type="ARBA" id="ARBA00048044"/>
    </source>
</evidence>
<evidence type="ECO:0000256" key="3">
    <source>
        <dbReference type="ARBA" id="ARBA00022692"/>
    </source>
</evidence>
<keyword evidence="8 12" id="KW-0350">Heme biosynthesis</keyword>
<dbReference type="InterPro" id="IPR003780">
    <property type="entry name" value="COX15/CtaA_fam"/>
</dbReference>
<evidence type="ECO:0000256" key="8">
    <source>
        <dbReference type="ARBA" id="ARBA00023133"/>
    </source>
</evidence>
<dbReference type="PANTHER" id="PTHR23289:SF2">
    <property type="entry name" value="CYTOCHROME C OXIDASE ASSEMBLY PROTEIN COX15 HOMOLOG"/>
    <property type="match status" value="1"/>
</dbReference>
<keyword evidence="7 12" id="KW-0408">Iron</keyword>
<organism evidence="13 14">
    <name type="scientific">Asticcacaulis machinosus</name>
    <dbReference type="NCBI Taxonomy" id="2984211"/>
    <lineage>
        <taxon>Bacteria</taxon>
        <taxon>Pseudomonadati</taxon>
        <taxon>Pseudomonadota</taxon>
        <taxon>Alphaproteobacteria</taxon>
        <taxon>Caulobacterales</taxon>
        <taxon>Caulobacteraceae</taxon>
        <taxon>Asticcacaulis</taxon>
    </lineage>
</organism>
<dbReference type="HAMAP" id="MF_01665">
    <property type="entry name" value="HemeA_synth_type2"/>
    <property type="match status" value="1"/>
</dbReference>
<evidence type="ECO:0000256" key="12">
    <source>
        <dbReference type="HAMAP-Rule" id="MF_01665"/>
    </source>
</evidence>
<dbReference type="EC" id="1.17.99.9" evidence="12"/>
<comment type="function">
    <text evidence="12">Catalyzes the conversion of heme O to heme A by two successive hydroxylations of the methyl group at C8. The first hydroxylation forms heme I, the second hydroxylation results in an unstable dihydroxymethyl group, which spontaneously dehydrates, resulting in the formyl group of heme A.</text>
</comment>
<protein>
    <recommendedName>
        <fullName evidence="12">Heme A synthase</fullName>
        <shortName evidence="12">HAS</shortName>
        <ecNumber evidence="12">1.17.99.9</ecNumber>
    </recommendedName>
    <alternativeName>
        <fullName evidence="12">Cytochrome aa3-controlling protein</fullName>
    </alternativeName>
</protein>
<feature type="transmembrane region" description="Helical" evidence="12">
    <location>
        <begin position="184"/>
        <end position="206"/>
    </location>
</feature>
<keyword evidence="6 12" id="KW-0560">Oxidoreductase</keyword>
<keyword evidence="14" id="KW-1185">Reference proteome</keyword>
<feature type="transmembrane region" description="Helical" evidence="12">
    <location>
        <begin position="116"/>
        <end position="134"/>
    </location>
</feature>
<evidence type="ECO:0000313" key="14">
    <source>
        <dbReference type="Proteomes" id="UP001218579"/>
    </source>
</evidence>
<comment type="subcellular location">
    <subcellularLocation>
        <location evidence="12">Cell membrane</location>
        <topology evidence="12">Multi-pass membrane protein</topology>
    </subcellularLocation>
    <subcellularLocation>
        <location evidence="2">Membrane</location>
        <topology evidence="2">Multi-pass membrane protein</topology>
    </subcellularLocation>
</comment>
<feature type="transmembrane region" description="Helical" evidence="12">
    <location>
        <begin position="247"/>
        <end position="266"/>
    </location>
</feature>
<dbReference type="InterPro" id="IPR023754">
    <property type="entry name" value="HemeA_Synthase_type2"/>
</dbReference>
<keyword evidence="5 12" id="KW-1133">Transmembrane helix</keyword>
<feature type="binding site" description="axial binding residue" evidence="12">
    <location>
        <position position="310"/>
    </location>
    <ligand>
        <name>heme</name>
        <dbReference type="ChEBI" id="CHEBI:30413"/>
    </ligand>
    <ligandPart>
        <name>Fe</name>
        <dbReference type="ChEBI" id="CHEBI:18248"/>
    </ligandPart>
</feature>
<dbReference type="Pfam" id="PF02628">
    <property type="entry name" value="COX15-CtaA"/>
    <property type="match status" value="1"/>
</dbReference>
<evidence type="ECO:0000256" key="9">
    <source>
        <dbReference type="ARBA" id="ARBA00023136"/>
    </source>
</evidence>
<feature type="binding site" description="axial binding residue" evidence="12">
    <location>
        <position position="249"/>
    </location>
    <ligand>
        <name>heme</name>
        <dbReference type="ChEBI" id="CHEBI:30413"/>
    </ligand>
    <ligandPart>
        <name>Fe</name>
        <dbReference type="ChEBI" id="CHEBI:18248"/>
    </ligandPart>
</feature>
<gene>
    <name evidence="12" type="primary">ctaA</name>
    <name evidence="13" type="ORF">PQU98_01370</name>
</gene>
<evidence type="ECO:0000256" key="7">
    <source>
        <dbReference type="ARBA" id="ARBA00023004"/>
    </source>
</evidence>